<proteinExistence type="predicted"/>
<feature type="compositionally biased region" description="Basic and acidic residues" evidence="2">
    <location>
        <begin position="1507"/>
        <end position="1524"/>
    </location>
</feature>
<sequence>MSRDSGRMWPERFSSGLDSSLSGIKSYKRPSEMPSSSAHADPSVARPSLLSSKGGGRFAQIASSQLRLDQLGPSHWRTPAPYTGEGDGETDKERERQNRIPDVSDTRNLHMKSVQMLDRIGDASLIPKLIATFNDQGSRRSAYARTISGLPMPVKKDENFVPFVTVNENTAEADEKEPYLHPQPSRLPLPPSPSSASPLPPELHLPVETSPSNSPAPAAAVPDSLKASIQHVGLCLQCLEKDLQQVTTQLRRDHNIHREAPEGLSPPVSPSNQGTILKKEKGPLDLPSPSASLATVRRAQTLSPTHSQTPPLSVSMRLLMDPQEDPEKVSAVSPSLSPAPPRRLLLHAATAPNPAGLSDKGSLSPSASSAGAKERERKGEHLHLSSPLEGENEFGPSPSPAETSQSHRRQRERGGGQEDLNLKEPLKLVRSLAERLTDFRRVFSTFATDVETALEERAARERRANPEPLRQQRRLQELERTSAEALVALEAEKLRLHERLRQLSDAVNDQWKKERQRVEAVAIRLRDRLRDLDVCDPGNPMEALLDELQSHKGKLAEAEQICERHAKFVAEAENRLESIGRRLKGQQAEAQLLSVQHEARKDELVRVSQTAETLLENALMAQEEIHAYRLQAMEQKYCRDAIENTTRKLLATLPKPSESWESSEDAEESFHLPPTQANSVTQSMSLQTRQAGAGGETGKPKNSLWSKLSKALTEDQTRELENNVPENIPSASVSPLLPPSASPTLGPAVAVGTSLPQSLSGRSVIWHGDRESSPNPQAPSLTGEGSAVLERNESQGVPGGLSVSGAGGEPSGLLPPDDSLIERSVVSSTVLEPPETGEGNHSGLVEPPLCLSATSASQRYEVIVKKSEGWAELDESKLLVVANRVEEQLQRAEAGGGEAGEAGGESGGQKEESGEAKGGEGGKSQGQGEGEGGQKEGGGEGGGEDDQSAGGAAAAAARKKGRHIAIRAVQALNRLSKPIRTQTVNQSSRKIGSSAVARLVVIEEDFKSFRNMMAGVRQEPEADLMVNLIPPIGAEDASQRAISGLANLPGALDMGLSLSPSASAVGASIGGSSRSSGPAQHQSEALYVDQIFLNLTPFEPPKAGVRRKGGRGSNASQESSTQGTGIDDETSNALIRGEIGDRSPCGFSQRMGAYLKAALVRQSEEERMDGGGTTRRNDGMSSPTKSPLGTMRGPGTSKSPLSKLQAAAASVLNSKFPSATDIAMSSIGEILSLNETIATSRLLLDAYTHDVLLMGLQEGQLAGLAPFPEFAHAWLERFQVVIPPTGSSEETNEEEEDEAHQEETSPVSALDEESPASMRGHAVSSSQAAAASIKAKKDPGEAKTWLQERGGQRGALRHLDSFVEAAAVEDAAELMKQMDGTAMGGGGGTSFLKKKKASRKWEGTLREAMPFGAFLLAVLSHRARGGVELHTVASFLLEEWPSDVMLFYCQARWEVMGGAEVQKAENLTDWRTLDWLAKMSENDNGACLAMHPPLCLRQEHRLFSSRKPEWRREKAARERQERKNGPPPPGTMALNIGEGRELVSSQLILRFLTDEYRVERQRRLYAFKCLCVLALSFDPQSQDMSRSSRGSDISIVARGAASLQGLSIEQVSVIVGAIFPLPPECPLSEDLLALSVYRKALRLGSGKVDFAPLALAAEECGLWGLCLKHPLDSQMGLATTGPFGADNVEPLTAMTESAFERLKFAVDDHRPLLLRTASLAVIPRLLAETDDEAMVHSRSPFRVMGMLMALFRVTFLWSFSQVTSLPQMAVGQTEWSSVQVRHLQEAFDALLGTVQMHFDSLQRGRWPVHGFSPKPSGGE</sequence>
<feature type="compositionally biased region" description="Basic and acidic residues" evidence="2">
    <location>
        <begin position="412"/>
        <end position="422"/>
    </location>
</feature>
<evidence type="ECO:0000256" key="2">
    <source>
        <dbReference type="SAM" id="MobiDB-lite"/>
    </source>
</evidence>
<feature type="compositionally biased region" description="Gly residues" evidence="2">
    <location>
        <begin position="894"/>
        <end position="907"/>
    </location>
</feature>
<feature type="compositionally biased region" description="Polar residues" evidence="2">
    <location>
        <begin position="1113"/>
        <end position="1124"/>
    </location>
</feature>
<feature type="region of interest" description="Disordered" evidence="2">
    <location>
        <begin position="171"/>
        <end position="220"/>
    </location>
</feature>
<feature type="region of interest" description="Disordered" evidence="2">
    <location>
        <begin position="1162"/>
        <end position="1200"/>
    </location>
</feature>
<feature type="compositionally biased region" description="Low complexity" evidence="2">
    <location>
        <begin position="204"/>
        <end position="220"/>
    </location>
</feature>
<feature type="compositionally biased region" description="Basic and acidic residues" evidence="2">
    <location>
        <begin position="908"/>
        <end position="920"/>
    </location>
</feature>
<feature type="region of interest" description="Disordered" evidence="2">
    <location>
        <begin position="1"/>
        <end position="105"/>
    </location>
</feature>
<gene>
    <name evidence="3" type="ORF">Cvel_6177</name>
</gene>
<feature type="compositionally biased region" description="Basic and acidic residues" evidence="2">
    <location>
        <begin position="712"/>
        <end position="721"/>
    </location>
</feature>
<evidence type="ECO:0000256" key="1">
    <source>
        <dbReference type="SAM" id="Coils"/>
    </source>
</evidence>
<feature type="compositionally biased region" description="Low complexity" evidence="2">
    <location>
        <begin position="357"/>
        <end position="371"/>
    </location>
</feature>
<feature type="compositionally biased region" description="Gly residues" evidence="2">
    <location>
        <begin position="921"/>
        <end position="931"/>
    </location>
</feature>
<name>A0A0G4HBR7_9ALVE</name>
<feature type="compositionally biased region" description="Basic and acidic residues" evidence="2">
    <location>
        <begin position="1"/>
        <end position="10"/>
    </location>
</feature>
<dbReference type="PANTHER" id="PTHR24216">
    <property type="entry name" value="PAXILLIN-RELATED"/>
    <property type="match status" value="1"/>
</dbReference>
<feature type="region of interest" description="Disordered" evidence="2">
    <location>
        <begin position="1507"/>
        <end position="1533"/>
    </location>
</feature>
<feature type="compositionally biased region" description="Low complexity" evidence="2">
    <location>
        <begin position="1322"/>
        <end position="1333"/>
    </location>
</feature>
<reference evidence="3" key="1">
    <citation type="submission" date="2014-11" db="EMBL/GenBank/DDBJ databases">
        <authorList>
            <person name="Otto D Thomas"/>
            <person name="Naeem Raeece"/>
        </authorList>
    </citation>
    <scope>NUCLEOTIDE SEQUENCE</scope>
</reference>
<feature type="compositionally biased region" description="Polar residues" evidence="2">
    <location>
        <begin position="675"/>
        <end position="690"/>
    </location>
</feature>
<feature type="region of interest" description="Disordered" evidence="2">
    <location>
        <begin position="1099"/>
        <end position="1130"/>
    </location>
</feature>
<feature type="region of interest" description="Disordered" evidence="2">
    <location>
        <begin position="892"/>
        <end position="956"/>
    </location>
</feature>
<feature type="compositionally biased region" description="Acidic residues" evidence="2">
    <location>
        <begin position="1290"/>
        <end position="1300"/>
    </location>
</feature>
<protein>
    <submittedName>
        <fullName evidence="3">Uncharacterized protein</fullName>
    </submittedName>
</protein>
<evidence type="ECO:0000313" key="3">
    <source>
        <dbReference type="EMBL" id="CEM41256.1"/>
    </source>
</evidence>
<dbReference type="VEuPathDB" id="CryptoDB:Cvel_6177"/>
<feature type="region of interest" description="Disordered" evidence="2">
    <location>
        <begin position="766"/>
        <end position="819"/>
    </location>
</feature>
<feature type="region of interest" description="Disordered" evidence="2">
    <location>
        <begin position="1285"/>
        <end position="1350"/>
    </location>
</feature>
<feature type="region of interest" description="Disordered" evidence="2">
    <location>
        <begin position="654"/>
        <end position="739"/>
    </location>
</feature>
<accession>A0A0G4HBR7</accession>
<feature type="compositionally biased region" description="Basic and acidic residues" evidence="2">
    <location>
        <begin position="89"/>
        <end position="105"/>
    </location>
</feature>
<feature type="compositionally biased region" description="Pro residues" evidence="2">
    <location>
        <begin position="185"/>
        <end position="203"/>
    </location>
</feature>
<organism evidence="3">
    <name type="scientific">Chromera velia CCMP2878</name>
    <dbReference type="NCBI Taxonomy" id="1169474"/>
    <lineage>
        <taxon>Eukaryota</taxon>
        <taxon>Sar</taxon>
        <taxon>Alveolata</taxon>
        <taxon>Colpodellida</taxon>
        <taxon>Chromeraceae</taxon>
        <taxon>Chromera</taxon>
    </lineage>
</organism>
<keyword evidence="1" id="KW-0175">Coiled coil</keyword>
<feature type="compositionally biased region" description="Basic and acidic residues" evidence="2">
    <location>
        <begin position="372"/>
        <end position="383"/>
    </location>
</feature>
<feature type="coiled-coil region" evidence="1">
    <location>
        <begin position="475"/>
        <end position="589"/>
    </location>
</feature>
<feature type="region of interest" description="Disordered" evidence="2">
    <location>
        <begin position="257"/>
        <end position="290"/>
    </location>
</feature>
<dbReference type="EMBL" id="CDMZ01002201">
    <property type="protein sequence ID" value="CEM41256.1"/>
    <property type="molecule type" value="Genomic_DNA"/>
</dbReference>
<dbReference type="PANTHER" id="PTHR24216:SF65">
    <property type="entry name" value="PAXILLIN-LIKE PROTEIN 1"/>
    <property type="match status" value="1"/>
</dbReference>
<feature type="region of interest" description="Disordered" evidence="2">
    <location>
        <begin position="352"/>
        <end position="422"/>
    </location>
</feature>